<proteinExistence type="predicted"/>
<reference evidence="2 3" key="1">
    <citation type="submission" date="2023-02" db="EMBL/GenBank/DDBJ databases">
        <title>LHISI_Scaffold_Assembly.</title>
        <authorList>
            <person name="Stuart O.P."/>
            <person name="Cleave R."/>
            <person name="Magrath M.J.L."/>
            <person name="Mikheyev A.S."/>
        </authorList>
    </citation>
    <scope>NUCLEOTIDE SEQUENCE [LARGE SCALE GENOMIC DNA]</scope>
    <source>
        <strain evidence="2">Daus_M_001</strain>
        <tissue evidence="2">Leg muscle</tissue>
    </source>
</reference>
<comment type="caution">
    <text evidence="2">The sequence shown here is derived from an EMBL/GenBank/DDBJ whole genome shotgun (WGS) entry which is preliminary data.</text>
</comment>
<organism evidence="2 3">
    <name type="scientific">Dryococelus australis</name>
    <dbReference type="NCBI Taxonomy" id="614101"/>
    <lineage>
        <taxon>Eukaryota</taxon>
        <taxon>Metazoa</taxon>
        <taxon>Ecdysozoa</taxon>
        <taxon>Arthropoda</taxon>
        <taxon>Hexapoda</taxon>
        <taxon>Insecta</taxon>
        <taxon>Pterygota</taxon>
        <taxon>Neoptera</taxon>
        <taxon>Polyneoptera</taxon>
        <taxon>Phasmatodea</taxon>
        <taxon>Verophasmatodea</taxon>
        <taxon>Anareolatae</taxon>
        <taxon>Phasmatidae</taxon>
        <taxon>Eurycanthinae</taxon>
        <taxon>Dryococelus</taxon>
    </lineage>
</organism>
<evidence type="ECO:0000313" key="2">
    <source>
        <dbReference type="EMBL" id="KAJ8889352.1"/>
    </source>
</evidence>
<feature type="region of interest" description="Disordered" evidence="1">
    <location>
        <begin position="445"/>
        <end position="478"/>
    </location>
</feature>
<keyword evidence="3" id="KW-1185">Reference proteome</keyword>
<protein>
    <submittedName>
        <fullName evidence="2">Uncharacterized protein</fullName>
    </submittedName>
</protein>
<gene>
    <name evidence="2" type="ORF">PR048_008851</name>
</gene>
<evidence type="ECO:0000256" key="1">
    <source>
        <dbReference type="SAM" id="MobiDB-lite"/>
    </source>
</evidence>
<feature type="region of interest" description="Disordered" evidence="1">
    <location>
        <begin position="243"/>
        <end position="271"/>
    </location>
</feature>
<name>A0ABQ9HY91_9NEOP</name>
<sequence>MVLYDDRPMRYPLHHDNSITSTVNISILNDRFFRPFPHFAVETMLKRCKRRKRSCNTSLTLKEYLGGCGSDVVRLLTFHQGERGSYPGAVAPEFSYVGIVPDDAAGLWVSSRISHFPPLHPYCVPYPPKFTLIGSQVSMLRCAQISTHFSSLLSLFSDEKSLASESDDKAPVSVWRCPADPQLASTLDTSRRTHSVVAYQSGASTSGGMAEGAPLIRPLIYSNQACPEFFLLPVIKTPENPPPRCVIKHRRRTPPARLSAESTTGGEFNNNATATPITAAVRASVPSPHECAVRCTRDSPTKVTSSRLRSVITSYSLGSTILNCLNGRLKNSCNSYYLYVFILYLGGATVANALASHQGDPGSIPGGFTPGYSHVGMVPEDAACRRVFSGYFRFPRLYIPVPLHPRVSFHAMFRDDGHLPVPAGKPITRREVRFVVDGLGSGGLRKEGERNTAAPKPITWEGRTGQEKGSYSRPAVNKTTPYTLGVTASRQQMSGGAGDGLPPLLCHPVPRLRCVYELDTVAPNNIY</sequence>
<accession>A0ABQ9HY91</accession>
<dbReference type="Proteomes" id="UP001159363">
    <property type="component" value="Chromosome 3"/>
</dbReference>
<dbReference type="EMBL" id="JARBHB010000003">
    <property type="protein sequence ID" value="KAJ8889352.1"/>
    <property type="molecule type" value="Genomic_DNA"/>
</dbReference>
<evidence type="ECO:0000313" key="3">
    <source>
        <dbReference type="Proteomes" id="UP001159363"/>
    </source>
</evidence>